<organism evidence="6 7">
    <name type="scientific">Klebsormidium nitens</name>
    <name type="common">Green alga</name>
    <name type="synonym">Ulothrix nitens</name>
    <dbReference type="NCBI Taxonomy" id="105231"/>
    <lineage>
        <taxon>Eukaryota</taxon>
        <taxon>Viridiplantae</taxon>
        <taxon>Streptophyta</taxon>
        <taxon>Klebsormidiophyceae</taxon>
        <taxon>Klebsormidiales</taxon>
        <taxon>Klebsormidiaceae</taxon>
        <taxon>Klebsormidium</taxon>
    </lineage>
</organism>
<evidence type="ECO:0000256" key="4">
    <source>
        <dbReference type="RuleBase" id="RU311113"/>
    </source>
</evidence>
<dbReference type="Gene3D" id="3.30.170.10">
    <property type="entry name" value="Cyclin-dependent kinase, regulatory subunit"/>
    <property type="match status" value="1"/>
</dbReference>
<feature type="region of interest" description="Disordered" evidence="5">
    <location>
        <begin position="78"/>
        <end position="114"/>
    </location>
</feature>
<evidence type="ECO:0000256" key="1">
    <source>
        <dbReference type="ARBA" id="ARBA00007782"/>
    </source>
</evidence>
<keyword evidence="7" id="KW-1185">Reference proteome</keyword>
<keyword evidence="3 4" id="KW-0131">Cell cycle</keyword>
<reference evidence="6 7" key="1">
    <citation type="journal article" date="2014" name="Nat. Commun.">
        <title>Klebsormidium flaccidum genome reveals primary factors for plant terrestrial adaptation.</title>
        <authorList>
            <person name="Hori K."/>
            <person name="Maruyama F."/>
            <person name="Fujisawa T."/>
            <person name="Togashi T."/>
            <person name="Yamamoto N."/>
            <person name="Seo M."/>
            <person name="Sato S."/>
            <person name="Yamada T."/>
            <person name="Mori H."/>
            <person name="Tajima N."/>
            <person name="Moriyama T."/>
            <person name="Ikeuchi M."/>
            <person name="Watanabe M."/>
            <person name="Wada H."/>
            <person name="Kobayashi K."/>
            <person name="Saito M."/>
            <person name="Masuda T."/>
            <person name="Sasaki-Sekimoto Y."/>
            <person name="Mashiguchi K."/>
            <person name="Awai K."/>
            <person name="Shimojima M."/>
            <person name="Masuda S."/>
            <person name="Iwai M."/>
            <person name="Nobusawa T."/>
            <person name="Narise T."/>
            <person name="Kondo S."/>
            <person name="Saito H."/>
            <person name="Sato R."/>
            <person name="Murakawa M."/>
            <person name="Ihara Y."/>
            <person name="Oshima-Yamada Y."/>
            <person name="Ohtaka K."/>
            <person name="Satoh M."/>
            <person name="Sonobe K."/>
            <person name="Ishii M."/>
            <person name="Ohtani R."/>
            <person name="Kanamori-Sato M."/>
            <person name="Honoki R."/>
            <person name="Miyazaki D."/>
            <person name="Mochizuki H."/>
            <person name="Umetsu J."/>
            <person name="Higashi K."/>
            <person name="Shibata D."/>
            <person name="Kamiya Y."/>
            <person name="Sato N."/>
            <person name="Nakamura Y."/>
            <person name="Tabata S."/>
            <person name="Ida S."/>
            <person name="Kurokawa K."/>
            <person name="Ohta H."/>
        </authorList>
    </citation>
    <scope>NUCLEOTIDE SEQUENCE [LARGE SCALE GENOMIC DNA]</scope>
    <source>
        <strain evidence="6 7">NIES-2285</strain>
    </source>
</reference>
<dbReference type="GO" id="GO:0005737">
    <property type="term" value="C:cytoplasm"/>
    <property type="evidence" value="ECO:0007669"/>
    <property type="project" value="UniProtKB-ARBA"/>
</dbReference>
<dbReference type="AlphaFoldDB" id="A0A1Y1HZ72"/>
<evidence type="ECO:0000313" key="7">
    <source>
        <dbReference type="Proteomes" id="UP000054558"/>
    </source>
</evidence>
<dbReference type="GO" id="GO:0043130">
    <property type="term" value="F:ubiquitin binding"/>
    <property type="evidence" value="ECO:0000318"/>
    <property type="project" value="GO_Central"/>
</dbReference>
<evidence type="ECO:0000256" key="3">
    <source>
        <dbReference type="ARBA" id="ARBA00023306"/>
    </source>
</evidence>
<dbReference type="FunFam" id="3.30.170.10:FF:000003">
    <property type="entry name" value="Cyclin-dependent kinases regulatory subunit"/>
    <property type="match status" value="1"/>
</dbReference>
<dbReference type="SUPFAM" id="SSF55637">
    <property type="entry name" value="Cell cycle regulatory proteins"/>
    <property type="match status" value="1"/>
</dbReference>
<accession>A0A1Y1HZ72</accession>
<keyword evidence="6" id="KW-0418">Kinase</keyword>
<dbReference type="PROSITE" id="PS00945">
    <property type="entry name" value="CKS_2"/>
    <property type="match status" value="1"/>
</dbReference>
<dbReference type="OrthoDB" id="440676at2759"/>
<feature type="compositionally biased region" description="Polar residues" evidence="5">
    <location>
        <begin position="79"/>
        <end position="88"/>
    </location>
</feature>
<dbReference type="InterPro" id="IPR000789">
    <property type="entry name" value="Cyclin-dep_kinase_reg-sub"/>
</dbReference>
<proteinExistence type="inferred from homology"/>
<dbReference type="Pfam" id="PF01111">
    <property type="entry name" value="CKS"/>
    <property type="match status" value="1"/>
</dbReference>
<dbReference type="GO" id="GO:0000307">
    <property type="term" value="C:cyclin-dependent protein kinase holoenzyme complex"/>
    <property type="evidence" value="ECO:0000318"/>
    <property type="project" value="GO_Central"/>
</dbReference>
<dbReference type="SMART" id="SM01084">
    <property type="entry name" value="CKS"/>
    <property type="match status" value="1"/>
</dbReference>
<dbReference type="InterPro" id="IPR036858">
    <property type="entry name" value="Cyclin-dep_kinase_reg-sub_sf"/>
</dbReference>
<evidence type="ECO:0000256" key="2">
    <source>
        <dbReference type="ARBA" id="ARBA00022618"/>
    </source>
</evidence>
<dbReference type="GO" id="GO:0007346">
    <property type="term" value="P:regulation of mitotic cell cycle"/>
    <property type="evidence" value="ECO:0000318"/>
    <property type="project" value="GO_Central"/>
</dbReference>
<dbReference type="GO" id="GO:0042393">
    <property type="term" value="F:histone binding"/>
    <property type="evidence" value="ECO:0000318"/>
    <property type="project" value="GO_Central"/>
</dbReference>
<dbReference type="GO" id="GO:0019901">
    <property type="term" value="F:protein kinase binding"/>
    <property type="evidence" value="ECO:0000318"/>
    <property type="project" value="GO_Central"/>
</dbReference>
<name>A0A1Y1HZ72_KLENI</name>
<dbReference type="GO" id="GO:0019005">
    <property type="term" value="C:SCF ubiquitin ligase complex"/>
    <property type="evidence" value="ECO:0000318"/>
    <property type="project" value="GO_Central"/>
</dbReference>
<dbReference type="GO" id="GO:0016301">
    <property type="term" value="F:kinase activity"/>
    <property type="evidence" value="ECO:0007669"/>
    <property type="project" value="UniProtKB-KW"/>
</dbReference>
<evidence type="ECO:0000313" key="6">
    <source>
        <dbReference type="EMBL" id="GAQ82231.1"/>
    </source>
</evidence>
<sequence>MSAQIQYSEKYADDCYEYRHVILPTSYVKELPKNRLLSEDEWRALGVQQSRGWEHYAVHRPEPHVLLFRRPLGYGTAAQVMQGTTNDASGRRAQPRQSQNELQEHTDTSFTGES</sequence>
<comment type="similarity">
    <text evidence="1 4">Belongs to the CKS family.</text>
</comment>
<gene>
    <name evidence="6" type="ORF">KFL_001040340</name>
</gene>
<protein>
    <recommendedName>
        <fullName evidence="4">Cyclin-dependent kinases regulatory subunit</fullName>
    </recommendedName>
</protein>
<evidence type="ECO:0000256" key="5">
    <source>
        <dbReference type="SAM" id="MobiDB-lite"/>
    </source>
</evidence>
<dbReference type="EMBL" id="DF237053">
    <property type="protein sequence ID" value="GAQ82231.1"/>
    <property type="molecule type" value="Genomic_DNA"/>
</dbReference>
<dbReference type="PANTHER" id="PTHR23415">
    <property type="entry name" value="CYCLIN-DEPENDENT KINASES REGULATORY SUBUNIT/60S RIBOSOME SUBUNIT BIOGENESIS PROTEIN NIP7"/>
    <property type="match status" value="1"/>
</dbReference>
<dbReference type="Proteomes" id="UP000054558">
    <property type="component" value="Unassembled WGS sequence"/>
</dbReference>
<comment type="function">
    <text evidence="4">Binds to the catalytic subunit of the cyclin dependent kinases and is essential for their biological function.</text>
</comment>
<dbReference type="GO" id="GO:0061575">
    <property type="term" value="F:cyclin-dependent protein serine/threonine kinase activator activity"/>
    <property type="evidence" value="ECO:0000318"/>
    <property type="project" value="GO_Central"/>
</dbReference>
<keyword evidence="2 4" id="KW-0132">Cell division</keyword>
<dbReference type="OMA" id="MSENEWR"/>
<dbReference type="STRING" id="105231.A0A1Y1HZ72"/>
<dbReference type="PRINTS" id="PR00296">
    <property type="entry name" value="CYCLINKINASE"/>
</dbReference>
<keyword evidence="6" id="KW-0808">Transferase</keyword>
<dbReference type="GO" id="GO:0051301">
    <property type="term" value="P:cell division"/>
    <property type="evidence" value="ECO:0007669"/>
    <property type="project" value="UniProtKB-UniRule"/>
</dbReference>